<comment type="caution">
    <text evidence="1">The sequence shown here is derived from an EMBL/GenBank/DDBJ whole genome shotgun (WGS) entry which is preliminary data.</text>
</comment>
<dbReference type="AlphaFoldDB" id="A0A8T0NJI8"/>
<sequence length="61" mass="6669">MCNIQVVATLFDNVIGTGVNQDKYEDVQELLESTKFAAKCGEPPSVLHGWNNKQKVNFAGA</sequence>
<gene>
    <name evidence="1" type="ORF">PVAP13_9KG355413</name>
</gene>
<dbReference type="Proteomes" id="UP000823388">
    <property type="component" value="Chromosome 9K"/>
</dbReference>
<reference evidence="1" key="1">
    <citation type="submission" date="2020-05" db="EMBL/GenBank/DDBJ databases">
        <title>WGS assembly of Panicum virgatum.</title>
        <authorList>
            <person name="Lovell J.T."/>
            <person name="Jenkins J."/>
            <person name="Shu S."/>
            <person name="Juenger T.E."/>
            <person name="Schmutz J."/>
        </authorList>
    </citation>
    <scope>NUCLEOTIDE SEQUENCE</scope>
    <source>
        <strain evidence="1">AP13</strain>
    </source>
</reference>
<name>A0A8T0NJI8_PANVG</name>
<organism evidence="1 2">
    <name type="scientific">Panicum virgatum</name>
    <name type="common">Blackwell switchgrass</name>
    <dbReference type="NCBI Taxonomy" id="38727"/>
    <lineage>
        <taxon>Eukaryota</taxon>
        <taxon>Viridiplantae</taxon>
        <taxon>Streptophyta</taxon>
        <taxon>Embryophyta</taxon>
        <taxon>Tracheophyta</taxon>
        <taxon>Spermatophyta</taxon>
        <taxon>Magnoliopsida</taxon>
        <taxon>Liliopsida</taxon>
        <taxon>Poales</taxon>
        <taxon>Poaceae</taxon>
        <taxon>PACMAD clade</taxon>
        <taxon>Panicoideae</taxon>
        <taxon>Panicodae</taxon>
        <taxon>Paniceae</taxon>
        <taxon>Panicinae</taxon>
        <taxon>Panicum</taxon>
        <taxon>Panicum sect. Hiantes</taxon>
    </lineage>
</organism>
<proteinExistence type="predicted"/>
<protein>
    <submittedName>
        <fullName evidence="1">Uncharacterized protein</fullName>
    </submittedName>
</protein>
<dbReference type="EMBL" id="CM029053">
    <property type="protein sequence ID" value="KAG2549557.1"/>
    <property type="molecule type" value="Genomic_DNA"/>
</dbReference>
<keyword evidence="2" id="KW-1185">Reference proteome</keyword>
<evidence type="ECO:0000313" key="2">
    <source>
        <dbReference type="Proteomes" id="UP000823388"/>
    </source>
</evidence>
<evidence type="ECO:0000313" key="1">
    <source>
        <dbReference type="EMBL" id="KAG2549557.1"/>
    </source>
</evidence>
<accession>A0A8T0NJI8</accession>